<dbReference type="Gene3D" id="3.40.50.1460">
    <property type="match status" value="1"/>
</dbReference>
<protein>
    <submittedName>
        <fullName evidence="6">Caspase family protein</fullName>
    </submittedName>
</protein>
<dbReference type="SUPFAM" id="SSF52129">
    <property type="entry name" value="Caspase-like"/>
    <property type="match status" value="1"/>
</dbReference>
<dbReference type="InterPro" id="IPR011047">
    <property type="entry name" value="Quinoprotein_ADH-like_sf"/>
</dbReference>
<dbReference type="InterPro" id="IPR015943">
    <property type="entry name" value="WD40/YVTN_repeat-like_dom_sf"/>
</dbReference>
<dbReference type="EMBL" id="CP071091">
    <property type="protein sequence ID" value="QSQ17467.1"/>
    <property type="molecule type" value="Genomic_DNA"/>
</dbReference>
<dbReference type="PANTHER" id="PTHR19848:SF8">
    <property type="entry name" value="F-BOX AND WD REPEAT DOMAIN CONTAINING 7"/>
    <property type="match status" value="1"/>
</dbReference>
<dbReference type="RefSeq" id="WP_206719086.1">
    <property type="nucleotide sequence ID" value="NZ_CP071091.1"/>
</dbReference>
<gene>
    <name evidence="6" type="ORF">JY572_16090</name>
</gene>
<dbReference type="Pfam" id="PF00656">
    <property type="entry name" value="Peptidase_C14"/>
    <property type="match status" value="1"/>
</dbReference>
<evidence type="ECO:0000256" key="4">
    <source>
        <dbReference type="SAM" id="SignalP"/>
    </source>
</evidence>
<evidence type="ECO:0000313" key="6">
    <source>
        <dbReference type="EMBL" id="QSQ17467.1"/>
    </source>
</evidence>
<evidence type="ECO:0000256" key="2">
    <source>
        <dbReference type="ARBA" id="ARBA00022737"/>
    </source>
</evidence>
<feature type="domain" description="Peptidase C14 caspase" evidence="5">
    <location>
        <begin position="858"/>
        <end position="1123"/>
    </location>
</feature>
<proteinExistence type="predicted"/>
<dbReference type="SUPFAM" id="SSF50998">
    <property type="entry name" value="Quinoprotein alcohol dehydrogenase-like"/>
    <property type="match status" value="1"/>
</dbReference>
<keyword evidence="4" id="KW-0732">Signal</keyword>
<sequence length="1128" mass="124199">MRLPTLLLAVLAISPLLPAVACAGGTANSLHPEFVVQTGHESIIVDAAFSPNGKLIASIDASGTLVFWDVDGNRVLRHIVAHEEAGSLSFSEDGRMLATCGKGLVHIWRVSTGEHIRTLPSGEYASKRSGAVAFLPGSTRLAVANDQDRFAIHDVHTGKSLREIPGVFAVSHPNQPLSAMMLDSTIVLHDLQFGQKLHTLSFNSSQNIRSLAISPDGMFFTATDFNDTVYVWHVPTQKLIRKENIKHSSFVLFLDTSTLLVSASMQIQSIPLPEGPITGWGEYTHGDPLLRSKHRLAIARGKALALFDARNAAPQRVLEARSESGSEVLFTPDAAWLLSKGAAEIKLWNMTTARFERRLRGGSNLSVDTSGKLLARVDFRYRLQSPIQYEDGQERHGPVIRVTKLPTDLSVILLDTAGDFAFLTELAFSPSGDELLASGITENGKSSIILAWNAQTWSRTWRIELPGQIYAFAINPDGKSLALARTTQGLDQLDIIDTAKRKIVQSLQGGEPLVRIPIMYNSEVSFSLDGSRIAVRMVPPLAEANKEQPQTEESASPFSERLVVWNLRTGRREYTAEKPWGRFSMDGSLWLTDSRSAVRIDASSGKVLQTLSGSAPSYYGFTTSRDGRWIARGGSNGQVTLWDTRTATEQLNFVGMDYPSSPKAYREYVAFTPEGFYLASTGSNPLVAFRIGQRTYPYQQFDAWYNRPEHVMAKLGRLPDSEISQLAQSRRWRLKKLGIPPDMGTPSIPTTRVQINRRGLSETTKETTLILEVTASDLTTPLARLYVTVNGVPAYPQKDFGLLRNGEHSVAHRMSISLTPGVNRIAAWAVNRRGLSSLVDEFTVRSDAPPQKGRLYVIAVGVSNYASPGHNLTYAAKDARDLAAFARQRFNEWVDEAQPAVIELVDQQATYESILAVRTILAGTKVNDRVVVFFAGHGVLDGQGGYFFGPHDMDFGQPSRYGVSYEAMEELLALAPARRKLLLLDTCHAGELTRGPMRLPFPSRQKLSILPQARSATPLDEQSSMQAILHTVLLDGLFADLRRGSGIAVIAATRGEDFALESSRWQNGAFTRALLAAWEKPGADTDGNFRVTVSELRDFVGDKVLELTGGRQHPVVRRENIEFDFETF</sequence>
<reference evidence="6 7" key="1">
    <citation type="submission" date="2021-02" db="EMBL/GenBank/DDBJ databases">
        <title>De Novo genome assembly of isolated myxobacteria.</title>
        <authorList>
            <person name="Stevens D.C."/>
        </authorList>
    </citation>
    <scope>NUCLEOTIDE SEQUENCE [LARGE SCALE GENOMIC DNA]</scope>
    <source>
        <strain evidence="6 7">SCHIC003</strain>
    </source>
</reference>
<dbReference type="PROSITE" id="PS50294">
    <property type="entry name" value="WD_REPEATS_REGION"/>
    <property type="match status" value="1"/>
</dbReference>
<evidence type="ECO:0000259" key="5">
    <source>
        <dbReference type="Pfam" id="PF00656"/>
    </source>
</evidence>
<keyword evidence="2" id="KW-0677">Repeat</keyword>
<dbReference type="SUPFAM" id="SSF50978">
    <property type="entry name" value="WD40 repeat-like"/>
    <property type="match status" value="1"/>
</dbReference>
<keyword evidence="7" id="KW-1185">Reference proteome</keyword>
<organism evidence="6 7">
    <name type="scientific">Myxococcus landrumensis</name>
    <dbReference type="NCBI Taxonomy" id="2813577"/>
    <lineage>
        <taxon>Bacteria</taxon>
        <taxon>Pseudomonadati</taxon>
        <taxon>Myxococcota</taxon>
        <taxon>Myxococcia</taxon>
        <taxon>Myxococcales</taxon>
        <taxon>Cystobacterineae</taxon>
        <taxon>Myxococcaceae</taxon>
        <taxon>Myxococcus</taxon>
    </lineage>
</organism>
<dbReference type="InterPro" id="IPR001680">
    <property type="entry name" value="WD40_rpt"/>
</dbReference>
<dbReference type="PANTHER" id="PTHR19848">
    <property type="entry name" value="WD40 REPEAT PROTEIN"/>
    <property type="match status" value="1"/>
</dbReference>
<name>A0ABX7NIU8_9BACT</name>
<feature type="chain" id="PRO_5046484311" evidence="4">
    <location>
        <begin position="24"/>
        <end position="1128"/>
    </location>
</feature>
<evidence type="ECO:0000256" key="3">
    <source>
        <dbReference type="PROSITE-ProRule" id="PRU00221"/>
    </source>
</evidence>
<dbReference type="InterPro" id="IPR036322">
    <property type="entry name" value="WD40_repeat_dom_sf"/>
</dbReference>
<feature type="repeat" description="WD" evidence="3">
    <location>
        <begin position="201"/>
        <end position="242"/>
    </location>
</feature>
<evidence type="ECO:0000256" key="1">
    <source>
        <dbReference type="ARBA" id="ARBA00022574"/>
    </source>
</evidence>
<feature type="signal peptide" evidence="4">
    <location>
        <begin position="1"/>
        <end position="23"/>
    </location>
</feature>
<keyword evidence="1 3" id="KW-0853">WD repeat</keyword>
<dbReference type="SMART" id="SM00320">
    <property type="entry name" value="WD40"/>
    <property type="match status" value="5"/>
</dbReference>
<feature type="repeat" description="WD" evidence="3">
    <location>
        <begin position="611"/>
        <end position="652"/>
    </location>
</feature>
<dbReference type="Pfam" id="PF00400">
    <property type="entry name" value="WD40"/>
    <property type="match status" value="3"/>
</dbReference>
<dbReference type="InterPro" id="IPR011600">
    <property type="entry name" value="Pept_C14_caspase"/>
</dbReference>
<dbReference type="Proteomes" id="UP000663090">
    <property type="component" value="Chromosome"/>
</dbReference>
<feature type="repeat" description="WD" evidence="3">
    <location>
        <begin position="37"/>
        <end position="78"/>
    </location>
</feature>
<dbReference type="Gene3D" id="2.130.10.10">
    <property type="entry name" value="YVTN repeat-like/Quinoprotein amine dehydrogenase"/>
    <property type="match status" value="4"/>
</dbReference>
<dbReference type="InterPro" id="IPR029030">
    <property type="entry name" value="Caspase-like_dom_sf"/>
</dbReference>
<evidence type="ECO:0000313" key="7">
    <source>
        <dbReference type="Proteomes" id="UP000663090"/>
    </source>
</evidence>
<accession>A0ABX7NIU8</accession>
<dbReference type="PROSITE" id="PS50082">
    <property type="entry name" value="WD_REPEATS_2"/>
    <property type="match status" value="3"/>
</dbReference>